<feature type="compositionally biased region" description="Polar residues" evidence="1">
    <location>
        <begin position="52"/>
        <end position="62"/>
    </location>
</feature>
<accession>A0A3A3ABA3</accession>
<name>A0A3A3ABA3_9EURO</name>
<organism evidence="2 3">
    <name type="scientific">Aspergillus sclerotialis</name>
    <dbReference type="NCBI Taxonomy" id="2070753"/>
    <lineage>
        <taxon>Eukaryota</taxon>
        <taxon>Fungi</taxon>
        <taxon>Dikarya</taxon>
        <taxon>Ascomycota</taxon>
        <taxon>Pezizomycotina</taxon>
        <taxon>Eurotiomycetes</taxon>
        <taxon>Eurotiomycetidae</taxon>
        <taxon>Eurotiales</taxon>
        <taxon>Aspergillaceae</taxon>
        <taxon>Aspergillus</taxon>
        <taxon>Aspergillus subgen. Polypaecilum</taxon>
    </lineage>
</organism>
<dbReference type="PANTHER" id="PTHR28250">
    <property type="entry name" value="CYTOCHROME B PRE-MRNA-PROCESSING PROTEIN 6"/>
    <property type="match status" value="1"/>
</dbReference>
<dbReference type="Proteomes" id="UP000266188">
    <property type="component" value="Unassembled WGS sequence"/>
</dbReference>
<dbReference type="PANTHER" id="PTHR28250:SF1">
    <property type="entry name" value="CYTOCHROME B PRE-MRNA-PROCESSING PROTEIN 6"/>
    <property type="match status" value="1"/>
</dbReference>
<dbReference type="EMBL" id="MVGC01000006">
    <property type="protein sequence ID" value="RJE27265.1"/>
    <property type="molecule type" value="Genomic_DNA"/>
</dbReference>
<dbReference type="AlphaFoldDB" id="A0A3A3ABA3"/>
<evidence type="ECO:0000313" key="3">
    <source>
        <dbReference type="Proteomes" id="UP000266188"/>
    </source>
</evidence>
<evidence type="ECO:0000256" key="1">
    <source>
        <dbReference type="SAM" id="MobiDB-lite"/>
    </source>
</evidence>
<evidence type="ECO:0000313" key="2">
    <source>
        <dbReference type="EMBL" id="RJE27265.1"/>
    </source>
</evidence>
<feature type="region of interest" description="Disordered" evidence="1">
    <location>
        <begin position="41"/>
        <end position="62"/>
    </location>
</feature>
<dbReference type="GO" id="GO:0034551">
    <property type="term" value="P:mitochondrial respiratory chain complex III assembly"/>
    <property type="evidence" value="ECO:0007669"/>
    <property type="project" value="TreeGrafter"/>
</dbReference>
<gene>
    <name evidence="2" type="ORF">PHISCL_00396</name>
</gene>
<keyword evidence="3" id="KW-1185">Reference proteome</keyword>
<feature type="compositionally biased region" description="Basic and acidic residues" evidence="1">
    <location>
        <begin position="41"/>
        <end position="51"/>
    </location>
</feature>
<reference evidence="3" key="1">
    <citation type="submission" date="2017-02" db="EMBL/GenBank/DDBJ databases">
        <authorList>
            <person name="Tafer H."/>
            <person name="Lopandic K."/>
        </authorList>
    </citation>
    <scope>NUCLEOTIDE SEQUENCE [LARGE SCALE GENOMIC DNA]</scope>
    <source>
        <strain evidence="3">CBS 366.77</strain>
    </source>
</reference>
<protein>
    <submittedName>
        <fullName evidence="2">Uncharacterized protein</fullName>
    </submittedName>
</protein>
<comment type="caution">
    <text evidence="2">The sequence shown here is derived from an EMBL/GenBank/DDBJ whole genome shotgun (WGS) entry which is preliminary data.</text>
</comment>
<dbReference type="GO" id="GO:0043022">
    <property type="term" value="F:ribosome binding"/>
    <property type="evidence" value="ECO:0007669"/>
    <property type="project" value="InterPro"/>
</dbReference>
<dbReference type="Pfam" id="PF20180">
    <property type="entry name" value="UQCC2_CBP6"/>
    <property type="match status" value="1"/>
</dbReference>
<proteinExistence type="predicted"/>
<sequence length="126" mass="14574">MPPPIQNSVKTRLIRILELWPKDNVRPESVSVQNYLKSHIDHLSDSPDKNAKSQSTKSPIAPSSINALNSLLENRYAKKYPLPPHIRRPASNPDYYDNLIKEFEEAPKRDWFGRLKKLIAGKIRFQ</sequence>
<dbReference type="GO" id="GO:0061671">
    <property type="term" value="C:Cbp3p-Cbp6 complex"/>
    <property type="evidence" value="ECO:0007669"/>
    <property type="project" value="InterPro"/>
</dbReference>
<dbReference type="InterPro" id="IPR037653">
    <property type="entry name" value="Cbp6"/>
</dbReference>
<dbReference type="OrthoDB" id="2107880at2759"/>